<reference evidence="3" key="1">
    <citation type="submission" date="2017-02" db="UniProtKB">
        <authorList>
            <consortium name="WormBaseParasite"/>
        </authorList>
    </citation>
    <scope>IDENTIFICATION</scope>
</reference>
<dbReference type="EMBL" id="UZAE01009725">
    <property type="protein sequence ID" value="VDO02883.1"/>
    <property type="molecule type" value="Genomic_DNA"/>
</dbReference>
<keyword evidence="2" id="KW-1185">Reference proteome</keyword>
<name>A0A0R3TIY6_RODNA</name>
<gene>
    <name evidence="1" type="ORF">HNAJ_LOCUS7023</name>
</gene>
<evidence type="ECO:0000313" key="2">
    <source>
        <dbReference type="Proteomes" id="UP000278807"/>
    </source>
</evidence>
<dbReference type="AlphaFoldDB" id="A0A0R3TIY6"/>
<reference evidence="1 2" key="2">
    <citation type="submission" date="2018-11" db="EMBL/GenBank/DDBJ databases">
        <authorList>
            <consortium name="Pathogen Informatics"/>
        </authorList>
    </citation>
    <scope>NUCLEOTIDE SEQUENCE [LARGE SCALE GENOMIC DNA]</scope>
</reference>
<proteinExistence type="predicted"/>
<evidence type="ECO:0000313" key="1">
    <source>
        <dbReference type="EMBL" id="VDO02883.1"/>
    </source>
</evidence>
<dbReference type="WBParaSite" id="HNAJ_0000702701-mRNA-1">
    <property type="protein sequence ID" value="HNAJ_0000702701-mRNA-1"/>
    <property type="gene ID" value="HNAJ_0000702701"/>
</dbReference>
<accession>A0A0R3TIY6</accession>
<sequence>MYAGLKAVALNFNRNITTMDIIKIPKAHFANATNTVSLAFRPCL</sequence>
<protein>
    <submittedName>
        <fullName evidence="3">Transposase</fullName>
    </submittedName>
</protein>
<dbReference type="Proteomes" id="UP000278807">
    <property type="component" value="Unassembled WGS sequence"/>
</dbReference>
<organism evidence="3">
    <name type="scientific">Rodentolepis nana</name>
    <name type="common">Dwarf tapeworm</name>
    <name type="synonym">Hymenolepis nana</name>
    <dbReference type="NCBI Taxonomy" id="102285"/>
    <lineage>
        <taxon>Eukaryota</taxon>
        <taxon>Metazoa</taxon>
        <taxon>Spiralia</taxon>
        <taxon>Lophotrochozoa</taxon>
        <taxon>Platyhelminthes</taxon>
        <taxon>Cestoda</taxon>
        <taxon>Eucestoda</taxon>
        <taxon>Cyclophyllidea</taxon>
        <taxon>Hymenolepididae</taxon>
        <taxon>Rodentolepis</taxon>
    </lineage>
</organism>
<evidence type="ECO:0000313" key="3">
    <source>
        <dbReference type="WBParaSite" id="HNAJ_0000702701-mRNA-1"/>
    </source>
</evidence>